<evidence type="ECO:0000256" key="2">
    <source>
        <dbReference type="SAM" id="Coils"/>
    </source>
</evidence>
<dbReference type="GO" id="GO:0070370">
    <property type="term" value="P:cellular heat acclimation"/>
    <property type="evidence" value="ECO:0007669"/>
    <property type="project" value="TreeGrafter"/>
</dbReference>
<evidence type="ECO:0000256" key="1">
    <source>
        <dbReference type="ARBA" id="ARBA00006349"/>
    </source>
</evidence>
<comment type="caution">
    <text evidence="4">The sequence shown here is derived from an EMBL/GenBank/DDBJ whole genome shotgun (WGS) entry which is preliminary data.</text>
</comment>
<dbReference type="GO" id="GO:0003714">
    <property type="term" value="F:transcription corepressor activity"/>
    <property type="evidence" value="ECO:0007669"/>
    <property type="project" value="InterPro"/>
</dbReference>
<gene>
    <name evidence="4" type="ORF">MKK02DRAFT_43819</name>
</gene>
<dbReference type="InterPro" id="IPR009643">
    <property type="entry name" value="HS1-bd"/>
</dbReference>
<sequence>MSMAGPSTAALQTSHTTKRLSTHARAPVASGKPGPGPSGGLTGSGGAGTGGAGVGLGKEVLNPGELCGFVDTLLSQLETRFDEMSEQVTGRMNEMSARIDNLENTIQDLMTSDIDVPPPQQDGSTPLGVAR</sequence>
<dbReference type="GO" id="GO:0005634">
    <property type="term" value="C:nucleus"/>
    <property type="evidence" value="ECO:0007669"/>
    <property type="project" value="TreeGrafter"/>
</dbReference>
<dbReference type="GO" id="GO:0005829">
    <property type="term" value="C:cytosol"/>
    <property type="evidence" value="ECO:0007669"/>
    <property type="project" value="TreeGrafter"/>
</dbReference>
<reference evidence="4" key="1">
    <citation type="journal article" date="2022" name="G3 (Bethesda)">
        <title>High quality genome of the basidiomycete yeast Dioszegia hungarica PDD-24b-2 isolated from cloud water.</title>
        <authorList>
            <person name="Jarrige D."/>
            <person name="Haridas S."/>
            <person name="Bleykasten-Grosshans C."/>
            <person name="Joly M."/>
            <person name="Nadalig T."/>
            <person name="Sancelme M."/>
            <person name="Vuilleumier S."/>
            <person name="Grigoriev I.V."/>
            <person name="Amato P."/>
            <person name="Bringel F."/>
        </authorList>
    </citation>
    <scope>NUCLEOTIDE SEQUENCE</scope>
    <source>
        <strain evidence="4">PDD-24b-2</strain>
    </source>
</reference>
<dbReference type="Gene3D" id="1.20.5.430">
    <property type="match status" value="1"/>
</dbReference>
<protein>
    <submittedName>
        <fullName evidence="4">Heat shock factor binding protein 1-domain-containing protein</fullName>
    </submittedName>
</protein>
<keyword evidence="4" id="KW-0346">Stress response</keyword>
<organism evidence="4 5">
    <name type="scientific">Dioszegia hungarica</name>
    <dbReference type="NCBI Taxonomy" id="4972"/>
    <lineage>
        <taxon>Eukaryota</taxon>
        <taxon>Fungi</taxon>
        <taxon>Dikarya</taxon>
        <taxon>Basidiomycota</taxon>
        <taxon>Agaricomycotina</taxon>
        <taxon>Tremellomycetes</taxon>
        <taxon>Tremellales</taxon>
        <taxon>Bulleribasidiaceae</taxon>
        <taxon>Dioszegia</taxon>
    </lineage>
</organism>
<accession>A0AA38H9I8</accession>
<name>A0AA38H9I8_9TREE</name>
<dbReference type="AlphaFoldDB" id="A0AA38H9I8"/>
<dbReference type="PANTHER" id="PTHR19424:SF0">
    <property type="entry name" value="HEAT SHOCK FACTOR BINDING PROTEIN 1"/>
    <property type="match status" value="1"/>
</dbReference>
<dbReference type="Proteomes" id="UP001164286">
    <property type="component" value="Unassembled WGS sequence"/>
</dbReference>
<dbReference type="PANTHER" id="PTHR19424">
    <property type="entry name" value="HEAT SHOCK FACTOR BINDING PROTEIN 1"/>
    <property type="match status" value="1"/>
</dbReference>
<feature type="region of interest" description="Disordered" evidence="3">
    <location>
        <begin position="112"/>
        <end position="131"/>
    </location>
</feature>
<evidence type="ECO:0000313" key="4">
    <source>
        <dbReference type="EMBL" id="KAI9635141.1"/>
    </source>
</evidence>
<dbReference type="EMBL" id="JAKWFO010000005">
    <property type="protein sequence ID" value="KAI9635141.1"/>
    <property type="molecule type" value="Genomic_DNA"/>
</dbReference>
<dbReference type="GeneID" id="77731829"/>
<proteinExistence type="inferred from homology"/>
<comment type="similarity">
    <text evidence="1">Belongs to the HSBP1 family.</text>
</comment>
<dbReference type="RefSeq" id="XP_052944918.1">
    <property type="nucleotide sequence ID" value="XM_053092624.1"/>
</dbReference>
<keyword evidence="5" id="KW-1185">Reference proteome</keyword>
<dbReference type="Pfam" id="PF06825">
    <property type="entry name" value="HSBP1"/>
    <property type="match status" value="1"/>
</dbReference>
<feature type="compositionally biased region" description="Gly residues" evidence="3">
    <location>
        <begin position="37"/>
        <end position="56"/>
    </location>
</feature>
<feature type="coiled-coil region" evidence="2">
    <location>
        <begin position="85"/>
        <end position="112"/>
    </location>
</feature>
<feature type="region of interest" description="Disordered" evidence="3">
    <location>
        <begin position="1"/>
        <end position="58"/>
    </location>
</feature>
<evidence type="ECO:0000256" key="3">
    <source>
        <dbReference type="SAM" id="MobiDB-lite"/>
    </source>
</evidence>
<evidence type="ECO:0000313" key="5">
    <source>
        <dbReference type="Proteomes" id="UP001164286"/>
    </source>
</evidence>
<keyword evidence="2" id="KW-0175">Coiled coil</keyword>